<sequence length="118" mass="13524">MNAFFDPLISKRATKSQRDELWDKMLDVCHRAFKLRIMMLRSKEGYTVQLLDVKEYPCYSKLEHFAEMLDVEGGKSVDASDEVAYYLFGALTKYAKHLGGDRKILVKAEAVLKSTPRG</sequence>
<accession>A0A6A6E2Z2</accession>
<evidence type="ECO:0000313" key="1">
    <source>
        <dbReference type="EMBL" id="KAF2185553.1"/>
    </source>
</evidence>
<proteinExistence type="predicted"/>
<dbReference type="Proteomes" id="UP000800200">
    <property type="component" value="Unassembled WGS sequence"/>
</dbReference>
<evidence type="ECO:0000313" key="2">
    <source>
        <dbReference type="Proteomes" id="UP000800200"/>
    </source>
</evidence>
<protein>
    <submittedName>
        <fullName evidence="1">Uncharacterized protein</fullName>
    </submittedName>
</protein>
<reference evidence="1" key="1">
    <citation type="journal article" date="2020" name="Stud. Mycol.">
        <title>101 Dothideomycetes genomes: a test case for predicting lifestyles and emergence of pathogens.</title>
        <authorList>
            <person name="Haridas S."/>
            <person name="Albert R."/>
            <person name="Binder M."/>
            <person name="Bloem J."/>
            <person name="Labutti K."/>
            <person name="Salamov A."/>
            <person name="Andreopoulos B."/>
            <person name="Baker S."/>
            <person name="Barry K."/>
            <person name="Bills G."/>
            <person name="Bluhm B."/>
            <person name="Cannon C."/>
            <person name="Castanera R."/>
            <person name="Culley D."/>
            <person name="Daum C."/>
            <person name="Ezra D."/>
            <person name="Gonzalez J."/>
            <person name="Henrissat B."/>
            <person name="Kuo A."/>
            <person name="Liang C."/>
            <person name="Lipzen A."/>
            <person name="Lutzoni F."/>
            <person name="Magnuson J."/>
            <person name="Mondo S."/>
            <person name="Nolan M."/>
            <person name="Ohm R."/>
            <person name="Pangilinan J."/>
            <person name="Park H.-J."/>
            <person name="Ramirez L."/>
            <person name="Alfaro M."/>
            <person name="Sun H."/>
            <person name="Tritt A."/>
            <person name="Yoshinaga Y."/>
            <person name="Zwiers L.-H."/>
            <person name="Turgeon B."/>
            <person name="Goodwin S."/>
            <person name="Spatafora J."/>
            <person name="Crous P."/>
            <person name="Grigoriev I."/>
        </authorList>
    </citation>
    <scope>NUCLEOTIDE SEQUENCE</scope>
    <source>
        <strain evidence="1">CBS 207.26</strain>
    </source>
</reference>
<gene>
    <name evidence="1" type="ORF">K469DRAFT_707788</name>
</gene>
<organism evidence="1 2">
    <name type="scientific">Zopfia rhizophila CBS 207.26</name>
    <dbReference type="NCBI Taxonomy" id="1314779"/>
    <lineage>
        <taxon>Eukaryota</taxon>
        <taxon>Fungi</taxon>
        <taxon>Dikarya</taxon>
        <taxon>Ascomycota</taxon>
        <taxon>Pezizomycotina</taxon>
        <taxon>Dothideomycetes</taxon>
        <taxon>Dothideomycetes incertae sedis</taxon>
        <taxon>Zopfiaceae</taxon>
        <taxon>Zopfia</taxon>
    </lineage>
</organism>
<name>A0A6A6E2Z2_9PEZI</name>
<dbReference type="AlphaFoldDB" id="A0A6A6E2Z2"/>
<dbReference type="EMBL" id="ML994633">
    <property type="protein sequence ID" value="KAF2185553.1"/>
    <property type="molecule type" value="Genomic_DNA"/>
</dbReference>
<keyword evidence="2" id="KW-1185">Reference proteome</keyword>
<dbReference type="OrthoDB" id="5393537at2759"/>